<evidence type="ECO:0000313" key="2">
    <source>
        <dbReference type="Proteomes" id="UP000235965"/>
    </source>
</evidence>
<evidence type="ECO:0000313" key="1">
    <source>
        <dbReference type="EMBL" id="PNE09496.1"/>
    </source>
</evidence>
<dbReference type="InParanoid" id="A0A2J7NKJ5"/>
<organism evidence="1 2">
    <name type="scientific">Cryptotermes secundus</name>
    <dbReference type="NCBI Taxonomy" id="105785"/>
    <lineage>
        <taxon>Eukaryota</taxon>
        <taxon>Metazoa</taxon>
        <taxon>Ecdysozoa</taxon>
        <taxon>Arthropoda</taxon>
        <taxon>Hexapoda</taxon>
        <taxon>Insecta</taxon>
        <taxon>Pterygota</taxon>
        <taxon>Neoptera</taxon>
        <taxon>Polyneoptera</taxon>
        <taxon>Dictyoptera</taxon>
        <taxon>Blattodea</taxon>
        <taxon>Blattoidea</taxon>
        <taxon>Termitoidae</taxon>
        <taxon>Kalotermitidae</taxon>
        <taxon>Cryptotermitinae</taxon>
        <taxon>Cryptotermes</taxon>
    </lineage>
</organism>
<dbReference type="EMBL" id="NEVH01048328">
    <property type="protein sequence ID" value="PNE09496.1"/>
    <property type="molecule type" value="Genomic_DNA"/>
</dbReference>
<reference evidence="1 2" key="1">
    <citation type="submission" date="2017-12" db="EMBL/GenBank/DDBJ databases">
        <title>Hemimetabolous genomes reveal molecular basis of termite eusociality.</title>
        <authorList>
            <person name="Harrison M.C."/>
            <person name="Jongepier E."/>
            <person name="Robertson H.M."/>
            <person name="Arning N."/>
            <person name="Bitard-Feildel T."/>
            <person name="Chao H."/>
            <person name="Childers C.P."/>
            <person name="Dinh H."/>
            <person name="Doddapaneni H."/>
            <person name="Dugan S."/>
            <person name="Gowin J."/>
            <person name="Greiner C."/>
            <person name="Han Y."/>
            <person name="Hu H."/>
            <person name="Hughes D.S.T."/>
            <person name="Huylmans A.-K."/>
            <person name="Kemena C."/>
            <person name="Kremer L.P.M."/>
            <person name="Lee S.L."/>
            <person name="Lopez-Ezquerra A."/>
            <person name="Mallet L."/>
            <person name="Monroy-Kuhn J.M."/>
            <person name="Moser A."/>
            <person name="Murali S.C."/>
            <person name="Muzny D.M."/>
            <person name="Otani S."/>
            <person name="Piulachs M.-D."/>
            <person name="Poelchau M."/>
            <person name="Qu J."/>
            <person name="Schaub F."/>
            <person name="Wada-Katsumata A."/>
            <person name="Worley K.C."/>
            <person name="Xie Q."/>
            <person name="Ylla G."/>
            <person name="Poulsen M."/>
            <person name="Gibbs R.A."/>
            <person name="Schal C."/>
            <person name="Richards S."/>
            <person name="Belles X."/>
            <person name="Korb J."/>
            <person name="Bornberg-Bauer E."/>
        </authorList>
    </citation>
    <scope>NUCLEOTIDE SEQUENCE [LARGE SCALE GENOMIC DNA]</scope>
    <source>
        <tissue evidence="1">Whole body</tissue>
    </source>
</reference>
<feature type="non-terminal residue" evidence="1">
    <location>
        <position position="1"/>
    </location>
</feature>
<gene>
    <name evidence="1" type="ORF">B7P43_G00006</name>
</gene>
<name>A0A2J7NKJ5_9NEOP</name>
<accession>A0A2J7NKJ5</accession>
<keyword evidence="2" id="KW-1185">Reference proteome</keyword>
<evidence type="ECO:0008006" key="3">
    <source>
        <dbReference type="Google" id="ProtNLM"/>
    </source>
</evidence>
<comment type="caution">
    <text evidence="1">The sequence shown here is derived from an EMBL/GenBank/DDBJ whole genome shotgun (WGS) entry which is preliminary data.</text>
</comment>
<dbReference type="Proteomes" id="UP000235965">
    <property type="component" value="Unassembled WGS sequence"/>
</dbReference>
<protein>
    <recommendedName>
        <fullName evidence="3">Tc1-like transposase DDE domain-containing protein</fullName>
    </recommendedName>
</protein>
<dbReference type="AlphaFoldDB" id="A0A2J7NKJ5"/>
<proteinExistence type="predicted"/>
<sequence length="87" mass="10024">WFMQDGTRLHTANVVLDFLHNTSNSHVISNRFPDRFAYGQNWSQTVIELRALIIQGCNKKTEDMCHQVINIITVHVEVAKCNGNRID</sequence>